<keyword evidence="2" id="KW-1185">Reference proteome</keyword>
<gene>
    <name evidence="1" type="ORF">BpHYR1_004760</name>
</gene>
<evidence type="ECO:0000313" key="1">
    <source>
        <dbReference type="EMBL" id="RNA26104.1"/>
    </source>
</evidence>
<evidence type="ECO:0000313" key="2">
    <source>
        <dbReference type="Proteomes" id="UP000276133"/>
    </source>
</evidence>
<dbReference type="AlphaFoldDB" id="A0A3M7RRB9"/>
<proteinExistence type="predicted"/>
<name>A0A3M7RRB9_BRAPC</name>
<sequence length="70" mass="7939">MDIPLTNKRKIGAPKNRRTAIQVQPADTIKTTEIIKIDNEDNDRELAESEDAINPISSMEQKSLDFYHGL</sequence>
<dbReference type="EMBL" id="REGN01002803">
    <property type="protein sequence ID" value="RNA26104.1"/>
    <property type="molecule type" value="Genomic_DNA"/>
</dbReference>
<dbReference type="Proteomes" id="UP000276133">
    <property type="component" value="Unassembled WGS sequence"/>
</dbReference>
<accession>A0A3M7RRB9</accession>
<organism evidence="1 2">
    <name type="scientific">Brachionus plicatilis</name>
    <name type="common">Marine rotifer</name>
    <name type="synonym">Brachionus muelleri</name>
    <dbReference type="NCBI Taxonomy" id="10195"/>
    <lineage>
        <taxon>Eukaryota</taxon>
        <taxon>Metazoa</taxon>
        <taxon>Spiralia</taxon>
        <taxon>Gnathifera</taxon>
        <taxon>Rotifera</taxon>
        <taxon>Eurotatoria</taxon>
        <taxon>Monogononta</taxon>
        <taxon>Pseudotrocha</taxon>
        <taxon>Ploima</taxon>
        <taxon>Brachionidae</taxon>
        <taxon>Brachionus</taxon>
    </lineage>
</organism>
<protein>
    <submittedName>
        <fullName evidence="1">Uncharacterized protein</fullName>
    </submittedName>
</protein>
<reference evidence="1 2" key="1">
    <citation type="journal article" date="2018" name="Sci. Rep.">
        <title>Genomic signatures of local adaptation to the degree of environmental predictability in rotifers.</title>
        <authorList>
            <person name="Franch-Gras L."/>
            <person name="Hahn C."/>
            <person name="Garcia-Roger E.M."/>
            <person name="Carmona M.J."/>
            <person name="Serra M."/>
            <person name="Gomez A."/>
        </authorList>
    </citation>
    <scope>NUCLEOTIDE SEQUENCE [LARGE SCALE GENOMIC DNA]</scope>
    <source>
        <strain evidence="1">HYR1</strain>
    </source>
</reference>
<comment type="caution">
    <text evidence="1">The sequence shown here is derived from an EMBL/GenBank/DDBJ whole genome shotgun (WGS) entry which is preliminary data.</text>
</comment>